<dbReference type="AlphaFoldDB" id="A0A915ER86"/>
<dbReference type="WBParaSite" id="jg8636.1">
    <property type="protein sequence ID" value="jg8636.1"/>
    <property type="gene ID" value="jg8636"/>
</dbReference>
<dbReference type="InterPro" id="IPR025476">
    <property type="entry name" value="Helitron_helicase-like"/>
</dbReference>
<name>A0A915ER86_9BILA</name>
<sequence>MAQEAIAFYESGLSQNQRLGRVFVMPKTAKGSRAHMQQVYTEVRAIEKECGKATFFVTMTMNPNTADVQRNKKVCQEEVSRLVEKYMTTLASTFGIRWLKNGKPTPESIDHYISAEIPPLPVCDPNLCPMAAADLSSGCTVNGRCKKGFPKPFSDRTVLFTDRPHLYRRRHPEKNNASAEKKYVNRTVIDDNSLVVPHNRFLLETFDCHLNVEYVYGDQAAKYGTKSCAEYLTKDRPHMYIRHERGTSRAHRIEYVDYDEYHHFKKVVHMGPCQAYTCITNFPIVHKSHTVYSLPIHEEGQEPTFFGPGQEAEAARRILEGRGRRSELRAFFELCQVDEYARQFTYLELPKHYWFKKQIRMLSVMKAPRNRSDIQPVIESVLSKKNFDPDEREEYESALVLVLLRMLSLSTYLDVSVRARFVTKEILEPLIEEAEAIFSAQSLPAISTPKWAKKRAAPKSQSTIPKKKNKTEVLAIEHEVGKTPSQTLAECSSVKVTPKVKAPKVVKNKAKQNAQQNLSNHDESPMSSEASGGGSFLARSQDEVSSKRKVKCSKTSYERAMQQALGKQIDEEIKLGVIDPTPTALQTPFEDSNSANRTMPVVRTPKRSIIKSMQQTLSEYLNPKKVGANKNEVSEVSSQLPVQNGNLAKDASLITNTETPEAIKTPEASNENVGLKNVGLNRTSNLRKVLLGRCEKLDKVCEVVAMKMELEEKIKAICEEEDIETSVIQKCYEFAKKKFEPSL</sequence>
<reference evidence="4" key="1">
    <citation type="submission" date="2022-11" db="UniProtKB">
        <authorList>
            <consortium name="WormBaseParasite"/>
        </authorList>
    </citation>
    <scope>IDENTIFICATION</scope>
</reference>
<evidence type="ECO:0000313" key="3">
    <source>
        <dbReference type="Proteomes" id="UP000887574"/>
    </source>
</evidence>
<protein>
    <submittedName>
        <fullName evidence="4">Helitron helicase-like domain-containing protein</fullName>
    </submittedName>
</protein>
<dbReference type="Proteomes" id="UP000887574">
    <property type="component" value="Unplaced"/>
</dbReference>
<dbReference type="Pfam" id="PF14214">
    <property type="entry name" value="Helitron_like_N"/>
    <property type="match status" value="1"/>
</dbReference>
<dbReference type="PANTHER" id="PTHR10492:SF57">
    <property type="entry name" value="ATP-DEPENDENT DNA HELICASE"/>
    <property type="match status" value="1"/>
</dbReference>
<feature type="region of interest" description="Disordered" evidence="1">
    <location>
        <begin position="505"/>
        <end position="550"/>
    </location>
</feature>
<proteinExistence type="predicted"/>
<accession>A0A915ER86</accession>
<evidence type="ECO:0000259" key="2">
    <source>
        <dbReference type="Pfam" id="PF14214"/>
    </source>
</evidence>
<feature type="domain" description="Helitron helicase-like" evidence="2">
    <location>
        <begin position="15"/>
        <end position="72"/>
    </location>
</feature>
<evidence type="ECO:0000313" key="4">
    <source>
        <dbReference type="WBParaSite" id="jg8636.1"/>
    </source>
</evidence>
<keyword evidence="3" id="KW-1185">Reference proteome</keyword>
<dbReference type="PANTHER" id="PTHR10492">
    <property type="match status" value="1"/>
</dbReference>
<evidence type="ECO:0000256" key="1">
    <source>
        <dbReference type="SAM" id="MobiDB-lite"/>
    </source>
</evidence>
<organism evidence="3 4">
    <name type="scientific">Ditylenchus dipsaci</name>
    <dbReference type="NCBI Taxonomy" id="166011"/>
    <lineage>
        <taxon>Eukaryota</taxon>
        <taxon>Metazoa</taxon>
        <taxon>Ecdysozoa</taxon>
        <taxon>Nematoda</taxon>
        <taxon>Chromadorea</taxon>
        <taxon>Rhabditida</taxon>
        <taxon>Tylenchina</taxon>
        <taxon>Tylenchomorpha</taxon>
        <taxon>Sphaerularioidea</taxon>
        <taxon>Anguinidae</taxon>
        <taxon>Anguininae</taxon>
        <taxon>Ditylenchus</taxon>
    </lineage>
</organism>